<dbReference type="PANTHER" id="PTHR36167:SF3">
    <property type="entry name" value="C2H2 FINGER DOMAIN TRANSCRIPTION FACTOR (EUROFUNG)-RELATED"/>
    <property type="match status" value="1"/>
</dbReference>
<protein>
    <recommendedName>
        <fullName evidence="2">C2H2-type domain-containing protein</fullName>
    </recommendedName>
</protein>
<feature type="non-terminal residue" evidence="3">
    <location>
        <position position="1"/>
    </location>
</feature>
<gene>
    <name evidence="3" type="ORF">BDA99DRAFT_407310</name>
</gene>
<reference evidence="3" key="2">
    <citation type="submission" date="2023-02" db="EMBL/GenBank/DDBJ databases">
        <authorList>
            <consortium name="DOE Joint Genome Institute"/>
            <person name="Mondo S.J."/>
            <person name="Chang Y."/>
            <person name="Wang Y."/>
            <person name="Ahrendt S."/>
            <person name="Andreopoulos W."/>
            <person name="Barry K."/>
            <person name="Beard J."/>
            <person name="Benny G.L."/>
            <person name="Blankenship S."/>
            <person name="Bonito G."/>
            <person name="Cuomo C."/>
            <person name="Desiro A."/>
            <person name="Gervers K.A."/>
            <person name="Hundley H."/>
            <person name="Kuo A."/>
            <person name="LaButti K."/>
            <person name="Lang B.F."/>
            <person name="Lipzen A."/>
            <person name="O'Donnell K."/>
            <person name="Pangilinan J."/>
            <person name="Reynolds N."/>
            <person name="Sandor L."/>
            <person name="Smith M.W."/>
            <person name="Tsang A."/>
            <person name="Grigoriev I.V."/>
            <person name="Stajich J.E."/>
            <person name="Spatafora J.W."/>
        </authorList>
    </citation>
    <scope>NUCLEOTIDE SEQUENCE</scope>
    <source>
        <strain evidence="3">RSA 2281</strain>
    </source>
</reference>
<dbReference type="InterPro" id="IPR036236">
    <property type="entry name" value="Znf_C2H2_sf"/>
</dbReference>
<dbReference type="GO" id="GO:0006355">
    <property type="term" value="P:regulation of DNA-templated transcription"/>
    <property type="evidence" value="ECO:0007669"/>
    <property type="project" value="InterPro"/>
</dbReference>
<evidence type="ECO:0000259" key="2">
    <source>
        <dbReference type="PROSITE" id="PS50157"/>
    </source>
</evidence>
<feature type="domain" description="C2H2-type" evidence="2">
    <location>
        <begin position="32"/>
        <end position="63"/>
    </location>
</feature>
<dbReference type="GO" id="GO:0008270">
    <property type="term" value="F:zinc ion binding"/>
    <property type="evidence" value="ECO:0007669"/>
    <property type="project" value="UniProtKB-KW"/>
</dbReference>
<name>A0AAD5PGW4_9FUNG</name>
<evidence type="ECO:0000313" key="4">
    <source>
        <dbReference type="Proteomes" id="UP001209540"/>
    </source>
</evidence>
<dbReference type="Gene3D" id="3.30.160.60">
    <property type="entry name" value="Classic Zinc Finger"/>
    <property type="match status" value="1"/>
</dbReference>
<keyword evidence="1" id="KW-0479">Metal-binding</keyword>
<feature type="non-terminal residue" evidence="3">
    <location>
        <position position="83"/>
    </location>
</feature>
<evidence type="ECO:0000256" key="1">
    <source>
        <dbReference type="PROSITE-ProRule" id="PRU00042"/>
    </source>
</evidence>
<keyword evidence="4" id="KW-1185">Reference proteome</keyword>
<organism evidence="3 4">
    <name type="scientific">Phascolomyces articulosus</name>
    <dbReference type="NCBI Taxonomy" id="60185"/>
    <lineage>
        <taxon>Eukaryota</taxon>
        <taxon>Fungi</taxon>
        <taxon>Fungi incertae sedis</taxon>
        <taxon>Mucoromycota</taxon>
        <taxon>Mucoromycotina</taxon>
        <taxon>Mucoromycetes</taxon>
        <taxon>Mucorales</taxon>
        <taxon>Lichtheimiaceae</taxon>
        <taxon>Phascolomyces</taxon>
    </lineage>
</organism>
<keyword evidence="1" id="KW-0863">Zinc-finger</keyword>
<dbReference type="AlphaFoldDB" id="A0AAD5PGW4"/>
<dbReference type="SUPFAM" id="SSF57667">
    <property type="entry name" value="beta-beta-alpha zinc fingers"/>
    <property type="match status" value="1"/>
</dbReference>
<dbReference type="InterPro" id="IPR039327">
    <property type="entry name" value="CON7-like"/>
</dbReference>
<dbReference type="PANTHER" id="PTHR36167">
    <property type="entry name" value="C2H2 FINGER DOMAIN TRANSCRIPTION FACTOR (EUROFUNG)-RELATED"/>
    <property type="match status" value="1"/>
</dbReference>
<dbReference type="PROSITE" id="PS50157">
    <property type="entry name" value="ZINC_FINGER_C2H2_2"/>
    <property type="match status" value="1"/>
</dbReference>
<proteinExistence type="predicted"/>
<accession>A0AAD5PGW4</accession>
<dbReference type="InterPro" id="IPR013087">
    <property type="entry name" value="Znf_C2H2_type"/>
</dbReference>
<dbReference type="EMBL" id="JAIXMP010000006">
    <property type="protein sequence ID" value="KAI9271467.1"/>
    <property type="molecule type" value="Genomic_DNA"/>
</dbReference>
<keyword evidence="1" id="KW-0862">Zinc</keyword>
<evidence type="ECO:0000313" key="3">
    <source>
        <dbReference type="EMBL" id="KAI9271467.1"/>
    </source>
</evidence>
<dbReference type="PROSITE" id="PS00028">
    <property type="entry name" value="ZINC_FINGER_C2H2_1"/>
    <property type="match status" value="1"/>
</dbReference>
<comment type="caution">
    <text evidence="3">The sequence shown here is derived from an EMBL/GenBank/DDBJ whole genome shotgun (WGS) entry which is preliminary data.</text>
</comment>
<sequence>EASQKVFSFVPIPGVNHKKRPRRKYHEVERLYHCSFPGCTKSYGTLNHLNAHVSMQNHGPKRLPSEFKELRKIWRKQKREREA</sequence>
<reference evidence="3" key="1">
    <citation type="journal article" date="2022" name="IScience">
        <title>Evolution of zygomycete secretomes and the origins of terrestrial fungal ecologies.</title>
        <authorList>
            <person name="Chang Y."/>
            <person name="Wang Y."/>
            <person name="Mondo S."/>
            <person name="Ahrendt S."/>
            <person name="Andreopoulos W."/>
            <person name="Barry K."/>
            <person name="Beard J."/>
            <person name="Benny G.L."/>
            <person name="Blankenship S."/>
            <person name="Bonito G."/>
            <person name="Cuomo C."/>
            <person name="Desiro A."/>
            <person name="Gervers K.A."/>
            <person name="Hundley H."/>
            <person name="Kuo A."/>
            <person name="LaButti K."/>
            <person name="Lang B.F."/>
            <person name="Lipzen A."/>
            <person name="O'Donnell K."/>
            <person name="Pangilinan J."/>
            <person name="Reynolds N."/>
            <person name="Sandor L."/>
            <person name="Smith M.E."/>
            <person name="Tsang A."/>
            <person name="Grigoriev I.V."/>
            <person name="Stajich J.E."/>
            <person name="Spatafora J.W."/>
        </authorList>
    </citation>
    <scope>NUCLEOTIDE SEQUENCE</scope>
    <source>
        <strain evidence="3">RSA 2281</strain>
    </source>
</reference>
<dbReference type="Proteomes" id="UP001209540">
    <property type="component" value="Unassembled WGS sequence"/>
</dbReference>